<evidence type="ECO:0000313" key="4">
    <source>
        <dbReference type="EMBL" id="PSL36357.1"/>
    </source>
</evidence>
<dbReference type="PANTHER" id="PTHR38463:SF1">
    <property type="entry name" value="STRESS RESPONSE PROTEIN YSNF"/>
    <property type="match status" value="1"/>
</dbReference>
<protein>
    <submittedName>
        <fullName evidence="4">Uncharacterized protein (TIGR02271 family)</fullName>
    </submittedName>
</protein>
<evidence type="ECO:0000256" key="1">
    <source>
        <dbReference type="SAM" id="MobiDB-lite"/>
    </source>
</evidence>
<dbReference type="EMBL" id="PYAT01000007">
    <property type="protein sequence ID" value="PSL36357.1"/>
    <property type="molecule type" value="Genomic_DNA"/>
</dbReference>
<keyword evidence="5" id="KW-1185">Reference proteome</keyword>
<evidence type="ECO:0000313" key="5">
    <source>
        <dbReference type="Proteomes" id="UP000242682"/>
    </source>
</evidence>
<dbReference type="InterPro" id="IPR052967">
    <property type="entry name" value="Stress_Response_Assoc"/>
</dbReference>
<feature type="compositionally biased region" description="Low complexity" evidence="1">
    <location>
        <begin position="123"/>
        <end position="202"/>
    </location>
</feature>
<feature type="domain" description="General stress protein 17M-like" evidence="3">
    <location>
        <begin position="8"/>
        <end position="106"/>
    </location>
</feature>
<dbReference type="Pfam" id="PF11181">
    <property type="entry name" value="YflT"/>
    <property type="match status" value="1"/>
</dbReference>
<dbReference type="NCBIfam" id="TIGR02271">
    <property type="entry name" value="YsnF/AvaK domain"/>
    <property type="match status" value="1"/>
</dbReference>
<reference evidence="4 5" key="1">
    <citation type="submission" date="2018-03" db="EMBL/GenBank/DDBJ databases">
        <title>Genomic Encyclopedia of Type Strains, Phase III (KMG-III): the genomes of soil and plant-associated and newly described type strains.</title>
        <authorList>
            <person name="Whitman W."/>
        </authorList>
    </citation>
    <scope>NUCLEOTIDE SEQUENCE [LARGE SCALE GENOMIC DNA]</scope>
    <source>
        <strain evidence="4 5">CGMCC 1.12259</strain>
    </source>
</reference>
<dbReference type="OrthoDB" id="2678178at2"/>
<dbReference type="PANTHER" id="PTHR38463">
    <property type="entry name" value="STRESS RESPONSE PROTEIN YSNF"/>
    <property type="match status" value="1"/>
</dbReference>
<feature type="region of interest" description="Disordered" evidence="1">
    <location>
        <begin position="314"/>
        <end position="342"/>
    </location>
</feature>
<dbReference type="RefSeq" id="WP_106533714.1">
    <property type="nucleotide sequence ID" value="NZ_PYAT01000007.1"/>
</dbReference>
<evidence type="ECO:0000259" key="3">
    <source>
        <dbReference type="Pfam" id="PF11181"/>
    </source>
</evidence>
<evidence type="ECO:0000259" key="2">
    <source>
        <dbReference type="Pfam" id="PF09557"/>
    </source>
</evidence>
<comment type="caution">
    <text evidence="4">The sequence shown here is derived from an EMBL/GenBank/DDBJ whole genome shotgun (WGS) entry which is preliminary data.</text>
</comment>
<name>A0A2P8GQX3_9BACL</name>
<feature type="region of interest" description="Disordered" evidence="1">
    <location>
        <begin position="123"/>
        <end position="207"/>
    </location>
</feature>
<sequence>MARKDNTFIGVFNTQAEVLSKVTELKAQGYNENDMYVVGQDENSFSMVQNQTDVHVDAAGGQNEDQGFMGKFMSALSGDSSSAGAFNGMGLDQHEEDEYLRQVQNGKLVLYVDSDYGDSYDRYSQSYNSSSGTGSTSSESAAGFGSSTTSGLTSNDRDTFGSSSDTSGTFGSTSSDSGSTFGSTSGTTDSTTGGTFGSSTDSTTDEERLRLHEERLNVGTERVQTGEVNVGKHVVEENQSIEVPVEREEVYVERRPVNEEVTDADAFRNTNETINVPVSEERVNVSKKDVVSEEIVVGKKKIQDTEHVNETVRREVADIDEDDNTRNTTNRNNTNNNNNNSF</sequence>
<gene>
    <name evidence="4" type="ORF">B0H99_107178</name>
</gene>
<proteinExistence type="predicted"/>
<feature type="domain" description="DUF2382" evidence="2">
    <location>
        <begin position="209"/>
        <end position="319"/>
    </location>
</feature>
<dbReference type="InterPro" id="IPR025889">
    <property type="entry name" value="GSP17M-like_dom"/>
</dbReference>
<dbReference type="InterPro" id="IPR019060">
    <property type="entry name" value="DUF2382"/>
</dbReference>
<organism evidence="4 5">
    <name type="scientific">Planomicrobium soli</name>
    <dbReference type="NCBI Taxonomy" id="1176648"/>
    <lineage>
        <taxon>Bacteria</taxon>
        <taxon>Bacillati</taxon>
        <taxon>Bacillota</taxon>
        <taxon>Bacilli</taxon>
        <taxon>Bacillales</taxon>
        <taxon>Caryophanaceae</taxon>
        <taxon>Planomicrobium</taxon>
    </lineage>
</organism>
<dbReference type="Pfam" id="PF09557">
    <property type="entry name" value="DUF2382"/>
    <property type="match status" value="1"/>
</dbReference>
<feature type="compositionally biased region" description="Low complexity" evidence="1">
    <location>
        <begin position="326"/>
        <end position="342"/>
    </location>
</feature>
<accession>A0A2P8GQX3</accession>
<dbReference type="Proteomes" id="UP000242682">
    <property type="component" value="Unassembled WGS sequence"/>
</dbReference>
<dbReference type="AlphaFoldDB" id="A0A2P8GQX3"/>